<evidence type="ECO:0000259" key="3">
    <source>
        <dbReference type="Pfam" id="PF00149"/>
    </source>
</evidence>
<dbReference type="GO" id="GO:0008758">
    <property type="term" value="F:UDP-2,3-diacylglucosamine hydrolase activity"/>
    <property type="evidence" value="ECO:0007669"/>
    <property type="project" value="TreeGrafter"/>
</dbReference>
<dbReference type="InterPro" id="IPR051158">
    <property type="entry name" value="Metallophosphoesterase_sf"/>
</dbReference>
<gene>
    <name evidence="4" type="ORF">HCT48_03350</name>
</gene>
<dbReference type="GO" id="GO:0016020">
    <property type="term" value="C:membrane"/>
    <property type="evidence" value="ECO:0007669"/>
    <property type="project" value="GOC"/>
</dbReference>
<dbReference type="Gene3D" id="3.60.21.10">
    <property type="match status" value="1"/>
</dbReference>
<protein>
    <submittedName>
        <fullName evidence="4">Metallophosphoesterase</fullName>
    </submittedName>
</protein>
<dbReference type="PANTHER" id="PTHR31302">
    <property type="entry name" value="TRANSMEMBRANE PROTEIN WITH METALLOPHOSPHOESTERASE DOMAIN-RELATED"/>
    <property type="match status" value="1"/>
</dbReference>
<evidence type="ECO:0000256" key="2">
    <source>
        <dbReference type="ARBA" id="ARBA00022801"/>
    </source>
</evidence>
<dbReference type="EMBL" id="JAATLM010000001">
    <property type="protein sequence ID" value="NIZ69250.1"/>
    <property type="molecule type" value="Genomic_DNA"/>
</dbReference>
<dbReference type="GO" id="GO:0009245">
    <property type="term" value="P:lipid A biosynthetic process"/>
    <property type="evidence" value="ECO:0007669"/>
    <property type="project" value="TreeGrafter"/>
</dbReference>
<evidence type="ECO:0000256" key="1">
    <source>
        <dbReference type="ARBA" id="ARBA00022723"/>
    </source>
</evidence>
<dbReference type="PANTHER" id="PTHR31302:SF31">
    <property type="entry name" value="PHOSPHODIESTERASE YAEI"/>
    <property type="match status" value="1"/>
</dbReference>
<dbReference type="InterPro" id="IPR004843">
    <property type="entry name" value="Calcineurin-like_PHP"/>
</dbReference>
<sequence>MTINYIKQQNPDLIFLVGDIIDDIIPEAGAHLFFQGIKEIAPAYYVTGNHEYWSGEIDRLREMVTSYGVTILSDNYEIIRVHGQEILLAGVEDPAKRRYEMPLYDYVGSMERAFSPLREDDTLKILLAHRPEWIETYLGYPFDLVISGHAHGGQVRIPLLASNGLYAPNQGLFPSYTGGRYEHGAVVHIVSRGLAVYKERPRIYNRPELVVIKINNNIISSYLSKMNK</sequence>
<dbReference type="GO" id="GO:0046872">
    <property type="term" value="F:metal ion binding"/>
    <property type="evidence" value="ECO:0007669"/>
    <property type="project" value="UniProtKB-KW"/>
</dbReference>
<dbReference type="AlphaFoldDB" id="A0A968GJZ8"/>
<name>A0A968GJZ8_9SPIO</name>
<reference evidence="4" key="1">
    <citation type="submission" date="2020-03" db="EMBL/GenBank/DDBJ databases">
        <title>Spirochaetal bacteria isolated from arthropods constitute a novel genus Entomospira genus novum within the order Spirochaetales.</title>
        <authorList>
            <person name="Grana-Miraglia L."/>
            <person name="Sikutova S."/>
            <person name="Fingerle V."/>
            <person name="Sing A."/>
            <person name="Castillo-Ramirez S."/>
            <person name="Margos G."/>
            <person name="Rudolf I."/>
        </authorList>
    </citation>
    <scope>NUCLEOTIDE SEQUENCE</scope>
    <source>
        <strain evidence="4">BR149</strain>
    </source>
</reference>
<evidence type="ECO:0000313" key="5">
    <source>
        <dbReference type="Proteomes" id="UP000778951"/>
    </source>
</evidence>
<accession>A0A968GJZ8</accession>
<keyword evidence="1" id="KW-0479">Metal-binding</keyword>
<dbReference type="SUPFAM" id="SSF56300">
    <property type="entry name" value="Metallo-dependent phosphatases"/>
    <property type="match status" value="1"/>
</dbReference>
<dbReference type="InterPro" id="IPR029052">
    <property type="entry name" value="Metallo-depent_PP-like"/>
</dbReference>
<comment type="caution">
    <text evidence="4">The sequence shown here is derived from an EMBL/GenBank/DDBJ whole genome shotgun (WGS) entry which is preliminary data.</text>
</comment>
<proteinExistence type="predicted"/>
<organism evidence="4 5">
    <name type="scientific">Entomospira culicis</name>
    <dbReference type="NCBI Taxonomy" id="2719989"/>
    <lineage>
        <taxon>Bacteria</taxon>
        <taxon>Pseudomonadati</taxon>
        <taxon>Spirochaetota</taxon>
        <taxon>Spirochaetia</taxon>
        <taxon>Spirochaetales</taxon>
        <taxon>Spirochaetaceae</taxon>
        <taxon>Entomospira</taxon>
    </lineage>
</organism>
<dbReference type="Proteomes" id="UP000778951">
    <property type="component" value="Unassembled WGS sequence"/>
</dbReference>
<keyword evidence="2" id="KW-0378">Hydrolase</keyword>
<keyword evidence="5" id="KW-1185">Reference proteome</keyword>
<feature type="domain" description="Calcineurin-like phosphoesterase" evidence="3">
    <location>
        <begin position="3"/>
        <end position="152"/>
    </location>
</feature>
<dbReference type="Pfam" id="PF00149">
    <property type="entry name" value="Metallophos"/>
    <property type="match status" value="1"/>
</dbReference>
<evidence type="ECO:0000313" key="4">
    <source>
        <dbReference type="EMBL" id="NIZ69250.1"/>
    </source>
</evidence>